<keyword evidence="4" id="KW-1185">Reference proteome</keyword>
<dbReference type="RefSeq" id="WP_084838029.1">
    <property type="nucleotide sequence ID" value="NZ_JAPWIE010000003.1"/>
</dbReference>
<dbReference type="PROSITE" id="PS51257">
    <property type="entry name" value="PROKAR_LIPOPROTEIN"/>
    <property type="match status" value="1"/>
</dbReference>
<organism evidence="3 4">
    <name type="scientific">Gordonia rubripertincta</name>
    <name type="common">Rhodococcus corallinus</name>
    <dbReference type="NCBI Taxonomy" id="36822"/>
    <lineage>
        <taxon>Bacteria</taxon>
        <taxon>Bacillati</taxon>
        <taxon>Actinomycetota</taxon>
        <taxon>Actinomycetes</taxon>
        <taxon>Mycobacteriales</taxon>
        <taxon>Gordoniaceae</taxon>
        <taxon>Gordonia</taxon>
    </lineage>
</organism>
<feature type="domain" description="DUF732" evidence="2">
    <location>
        <begin position="51"/>
        <end position="120"/>
    </location>
</feature>
<dbReference type="InterPro" id="IPR007969">
    <property type="entry name" value="DUF732"/>
</dbReference>
<dbReference type="EMBL" id="JAPWIE010000003">
    <property type="protein sequence ID" value="MCZ4550822.1"/>
    <property type="molecule type" value="Genomic_DNA"/>
</dbReference>
<gene>
    <name evidence="3" type="ORF">O4213_12585</name>
</gene>
<comment type="caution">
    <text evidence="3">The sequence shown here is derived from an EMBL/GenBank/DDBJ whole genome shotgun (WGS) entry which is preliminary data.</text>
</comment>
<dbReference type="Proteomes" id="UP001067235">
    <property type="component" value="Unassembled WGS sequence"/>
</dbReference>
<dbReference type="Pfam" id="PF05305">
    <property type="entry name" value="DUF732"/>
    <property type="match status" value="1"/>
</dbReference>
<reference evidence="3" key="1">
    <citation type="submission" date="2022-12" db="EMBL/GenBank/DDBJ databases">
        <authorList>
            <person name="Krivoruchko A.V."/>
            <person name="Elkin A."/>
        </authorList>
    </citation>
    <scope>NUCLEOTIDE SEQUENCE</scope>
    <source>
        <strain evidence="3">IEGM 1388</strain>
    </source>
</reference>
<evidence type="ECO:0000259" key="2">
    <source>
        <dbReference type="Pfam" id="PF05305"/>
    </source>
</evidence>
<sequence>MKKLVALFAFLGTVLFVGACSSEDVQNATDQARSSAEQLVDNASTAAGDVKDNGYIQALESQNATFGSREDQIAAAQTACDELSNGTSLNDTVTKISDETGLDESKSRTLINIGVPLYCTSNSAKLAGN</sequence>
<proteinExistence type="predicted"/>
<name>A0ABT4MYM4_GORRU</name>
<feature type="chain" id="PRO_5045209795" evidence="1">
    <location>
        <begin position="20"/>
        <end position="129"/>
    </location>
</feature>
<evidence type="ECO:0000256" key="1">
    <source>
        <dbReference type="SAM" id="SignalP"/>
    </source>
</evidence>
<evidence type="ECO:0000313" key="4">
    <source>
        <dbReference type="Proteomes" id="UP001067235"/>
    </source>
</evidence>
<evidence type="ECO:0000313" key="3">
    <source>
        <dbReference type="EMBL" id="MCZ4550822.1"/>
    </source>
</evidence>
<keyword evidence="1" id="KW-0732">Signal</keyword>
<feature type="signal peptide" evidence="1">
    <location>
        <begin position="1"/>
        <end position="19"/>
    </location>
</feature>
<accession>A0ABT4MYM4</accession>
<protein>
    <submittedName>
        <fullName evidence="3">DUF732 domain-containing protein</fullName>
    </submittedName>
</protein>